<proteinExistence type="predicted"/>
<evidence type="ECO:0000313" key="3">
    <source>
        <dbReference type="EMBL" id="SMD38037.1"/>
    </source>
</evidence>
<keyword evidence="1" id="KW-0732">Signal</keyword>
<evidence type="ECO:0000259" key="2">
    <source>
        <dbReference type="Pfam" id="PF19089"/>
    </source>
</evidence>
<dbReference type="Proteomes" id="UP000192472">
    <property type="component" value="Unassembled WGS sequence"/>
</dbReference>
<dbReference type="Pfam" id="PF19089">
    <property type="entry name" value="DUF5777"/>
    <property type="match status" value="1"/>
</dbReference>
<evidence type="ECO:0000256" key="1">
    <source>
        <dbReference type="SAM" id="SignalP"/>
    </source>
</evidence>
<evidence type="ECO:0000313" key="4">
    <source>
        <dbReference type="Proteomes" id="UP000192472"/>
    </source>
</evidence>
<feature type="domain" description="DUF5777" evidence="2">
    <location>
        <begin position="38"/>
        <end position="284"/>
    </location>
</feature>
<organism evidence="3 4">
    <name type="scientific">Reichenbachiella faecimaris</name>
    <dbReference type="NCBI Taxonomy" id="692418"/>
    <lineage>
        <taxon>Bacteria</taxon>
        <taxon>Pseudomonadati</taxon>
        <taxon>Bacteroidota</taxon>
        <taxon>Cytophagia</taxon>
        <taxon>Cytophagales</taxon>
        <taxon>Reichenbachiellaceae</taxon>
        <taxon>Reichenbachiella</taxon>
    </lineage>
</organism>
<accession>A0A1W2GN07</accession>
<reference evidence="3 4" key="1">
    <citation type="submission" date="2017-04" db="EMBL/GenBank/DDBJ databases">
        <authorList>
            <person name="Afonso C.L."/>
            <person name="Miller P.J."/>
            <person name="Scott M.A."/>
            <person name="Spackman E."/>
            <person name="Goraichik I."/>
            <person name="Dimitrov K.M."/>
            <person name="Suarez D.L."/>
            <person name="Swayne D.E."/>
        </authorList>
    </citation>
    <scope>NUCLEOTIDE SEQUENCE [LARGE SCALE GENOMIC DNA]</scope>
    <source>
        <strain evidence="3 4">DSM 26133</strain>
    </source>
</reference>
<dbReference type="OrthoDB" id="1117410at2"/>
<keyword evidence="4" id="KW-1185">Reference proteome</keyword>
<dbReference type="InterPro" id="IPR045916">
    <property type="entry name" value="DUF5777"/>
</dbReference>
<dbReference type="STRING" id="692418.SAMN04488029_3601"/>
<dbReference type="AlphaFoldDB" id="A0A1W2GN07"/>
<protein>
    <recommendedName>
        <fullName evidence="2">DUF5777 domain-containing protein</fullName>
    </recommendedName>
</protein>
<feature type="signal peptide" evidence="1">
    <location>
        <begin position="1"/>
        <end position="17"/>
    </location>
</feature>
<feature type="chain" id="PRO_5013252667" description="DUF5777 domain-containing protein" evidence="1">
    <location>
        <begin position="18"/>
        <end position="290"/>
    </location>
</feature>
<dbReference type="RefSeq" id="WP_084374226.1">
    <property type="nucleotide sequence ID" value="NZ_FWYF01000004.1"/>
</dbReference>
<gene>
    <name evidence="3" type="ORF">SAMN04488029_3601</name>
</gene>
<dbReference type="EMBL" id="FWYF01000004">
    <property type="protein sequence ID" value="SMD38037.1"/>
    <property type="molecule type" value="Genomic_DNA"/>
</dbReference>
<name>A0A1W2GN07_REIFA</name>
<sequence>MRRLTVILLCCSFSGFAQDDLMSLLNDEEGSQEVEATFKSTRLISGQTTEMRTAGILDFVISHRFGTINQGIEQFYGLDDSQIRLGLDYGITDRFNVGIGRSSFQKIVDGSLKYKILIQQTGEKSIPVSLVAFTSLAIKTGEGAFTDPTADHPFSDRLYSTFQLLASRKMNTNLSLQFMPTFMHRNLVPSNEYPNDVIALGVGGRYKISKRVAINAEWFPQVTEKGPEIYDALSFGVDIETGGHVFQIHITNSRSMIEQGFISETTGNWGDRDIHLGFNISRVFDLSPKK</sequence>